<comment type="caution">
    <text evidence="2">The sequence shown here is derived from an EMBL/GenBank/DDBJ whole genome shotgun (WGS) entry which is preliminary data.</text>
</comment>
<feature type="compositionally biased region" description="Basic residues" evidence="1">
    <location>
        <begin position="140"/>
        <end position="149"/>
    </location>
</feature>
<feature type="compositionally biased region" description="Pro residues" evidence="1">
    <location>
        <begin position="231"/>
        <end position="244"/>
    </location>
</feature>
<proteinExistence type="predicted"/>
<sequence>MAHAKPFLGMHLVDVAKVNPMAQSHITFYLSKGPCTCQLQHQQHQQQGAAAAAAGPSGAAAAGRAPVGAAGQGAAVGKGARRDDIAAAPEATIGDGGQDESGESEGDASSGSESDIDSGDGAGDESGRKRRRGGGSSRSRTQHRNVRRRVSADGQSRAVAAVPERGPPAPGQRRCRCPCHARRLTQVVVSREDIEEMEEKNRTQAAGKAFRKQQTGGRDPPAQAAVAPAPGLRPPLPRMMPTPVVPTRASATAGAAAGDGSAPTRTRPATAARGSGSALHRPAAAGAAAALFTAGAAAAVQRGYIELGESKTQTPCVRDRVHIRGALLKQHFPSDTKIRMVVEVDGALPPQEPHIATIGRYSSTNVLLPTPTLAAGRRCVGWGLLPGRVLVMLVVSANAGTGAVPAPDAADVARAVPARGSGVTAPAAGGRRAAEAGGEAGAARAGAADEVAGRKRTLALQREGRAAEFGAAAAGP</sequence>
<feature type="region of interest" description="Disordered" evidence="1">
    <location>
        <begin position="90"/>
        <end position="175"/>
    </location>
</feature>
<feature type="compositionally biased region" description="Low complexity" evidence="1">
    <location>
        <begin position="245"/>
        <end position="274"/>
    </location>
</feature>
<dbReference type="Proteomes" id="UP000075714">
    <property type="component" value="Unassembled WGS sequence"/>
</dbReference>
<feature type="region of interest" description="Disordered" evidence="1">
    <location>
        <begin position="420"/>
        <end position="453"/>
    </location>
</feature>
<evidence type="ECO:0000313" key="3">
    <source>
        <dbReference type="Proteomes" id="UP000075714"/>
    </source>
</evidence>
<dbReference type="OrthoDB" id="548780at2759"/>
<reference evidence="3" key="1">
    <citation type="journal article" date="2016" name="Nat. Commun.">
        <title>The Gonium pectorale genome demonstrates co-option of cell cycle regulation during the evolution of multicellularity.</title>
        <authorList>
            <person name="Hanschen E.R."/>
            <person name="Marriage T.N."/>
            <person name="Ferris P.J."/>
            <person name="Hamaji T."/>
            <person name="Toyoda A."/>
            <person name="Fujiyama A."/>
            <person name="Neme R."/>
            <person name="Noguchi H."/>
            <person name="Minakuchi Y."/>
            <person name="Suzuki M."/>
            <person name="Kawai-Toyooka H."/>
            <person name="Smith D.R."/>
            <person name="Sparks H."/>
            <person name="Anderson J."/>
            <person name="Bakaric R."/>
            <person name="Luria V."/>
            <person name="Karger A."/>
            <person name="Kirschner M.W."/>
            <person name="Durand P.M."/>
            <person name="Michod R.E."/>
            <person name="Nozaki H."/>
            <person name="Olson B.J."/>
        </authorList>
    </citation>
    <scope>NUCLEOTIDE SEQUENCE [LARGE SCALE GENOMIC DNA]</scope>
    <source>
        <strain evidence="3">NIES-2863</strain>
    </source>
</reference>
<name>A0A150GMP7_GONPE</name>
<organism evidence="2 3">
    <name type="scientific">Gonium pectorale</name>
    <name type="common">Green alga</name>
    <dbReference type="NCBI Taxonomy" id="33097"/>
    <lineage>
        <taxon>Eukaryota</taxon>
        <taxon>Viridiplantae</taxon>
        <taxon>Chlorophyta</taxon>
        <taxon>core chlorophytes</taxon>
        <taxon>Chlorophyceae</taxon>
        <taxon>CS clade</taxon>
        <taxon>Chlamydomonadales</taxon>
        <taxon>Volvocaceae</taxon>
        <taxon>Gonium</taxon>
    </lineage>
</organism>
<protein>
    <submittedName>
        <fullName evidence="2">Uncharacterized protein</fullName>
    </submittedName>
</protein>
<evidence type="ECO:0000256" key="1">
    <source>
        <dbReference type="SAM" id="MobiDB-lite"/>
    </source>
</evidence>
<feature type="compositionally biased region" description="Acidic residues" evidence="1">
    <location>
        <begin position="97"/>
        <end position="106"/>
    </location>
</feature>
<feature type="region of interest" description="Disordered" evidence="1">
    <location>
        <begin position="194"/>
        <end position="274"/>
    </location>
</feature>
<accession>A0A150GMP7</accession>
<dbReference type="AlphaFoldDB" id="A0A150GMP7"/>
<feature type="compositionally biased region" description="Low complexity" evidence="1">
    <location>
        <begin position="420"/>
        <end position="450"/>
    </location>
</feature>
<feature type="compositionally biased region" description="Low complexity" evidence="1">
    <location>
        <begin position="220"/>
        <end position="230"/>
    </location>
</feature>
<keyword evidence="3" id="KW-1185">Reference proteome</keyword>
<gene>
    <name evidence="2" type="ORF">GPECTOR_14g81</name>
</gene>
<dbReference type="EMBL" id="LSYV01000015">
    <property type="protein sequence ID" value="KXZ51099.1"/>
    <property type="molecule type" value="Genomic_DNA"/>
</dbReference>
<evidence type="ECO:0000313" key="2">
    <source>
        <dbReference type="EMBL" id="KXZ51099.1"/>
    </source>
</evidence>